<evidence type="ECO:0000313" key="4">
    <source>
        <dbReference type="Proteomes" id="UP000007151"/>
    </source>
</evidence>
<dbReference type="GO" id="GO:0005737">
    <property type="term" value="C:cytoplasm"/>
    <property type="evidence" value="ECO:0007669"/>
    <property type="project" value="UniProtKB-SubCell"/>
</dbReference>
<evidence type="ECO:0000256" key="1">
    <source>
        <dbReference type="ARBA" id="ARBA00004496"/>
    </source>
</evidence>
<comment type="caution">
    <text evidence="3">The sequence shown here is derived from an EMBL/GenBank/DDBJ whole genome shotgun (WGS) entry which is preliminary data.</text>
</comment>
<gene>
    <name evidence="3" type="ORF">KGM_216045</name>
</gene>
<dbReference type="GO" id="GO:0005912">
    <property type="term" value="C:adherens junction"/>
    <property type="evidence" value="ECO:0007669"/>
    <property type="project" value="TreeGrafter"/>
</dbReference>
<dbReference type="eggNOG" id="ENOG502SBC0">
    <property type="taxonomic scope" value="Eukaryota"/>
</dbReference>
<dbReference type="Gene3D" id="1.20.120.230">
    <property type="entry name" value="Alpha-catenin/vinculin-like"/>
    <property type="match status" value="1"/>
</dbReference>
<sequence>MKEHDFITDVDFMKMPKDSSRAIKFIVELLLLHIYPLIKRIGNKLNNNTSDAYALPEEYAVQISNVYTLCLDQIKKSVVTLIHVVKLENNKKLYLQESRNCTMERLTWCYNKLLSIEEFLNTPSDAIDPDNPIIAIIAMYFVNWIDQTFEVLNKLSNIVYRTDVKDDEEQYRKWKDEIVECVLSLHTSIDELLLSALTLCKYCLPDDQPVVKAHCQVVMRETNALLSYLIDGDLNAVKATPETLKLPINPFNINVLIDVFKDVLYVLETNTNTALLALVVHCFSQSVSPTDMLQEHFDVGSGTCICSKNGNAVDNCKIIKEFDLHNERLLNIGSFAMSCSSDQRRILSLRSGLASLEALDPHLVPAVMTSSKSPHSSILIDIWNQEVKQIRDGIFLIVDPAAFADKVKQMMHQKIQEITKDSAYNNTRTCTVINMGCVVYEFFKVYEQFERDALRSHELLTPLLRDLNKVQMECKIVNNLLSQAGDHKYNVKKAQNKNASFEQLVKRLKLLYKLVKTINNILNPSENEFYDEPEMKNITQTICLNGNTYVTSPKKINNMTRSIFARTNLRSSTGKFPLAVLTKHMKARTNNELSFSVQLDQICNISDIKISREASILYQTPLKTRSLRKAVLNKVVPIDLEQKWNDTEKTFSERESMIEDTSLQITDVLNQINDLMCNITASKRSFNSTVFIEKSCYLGNKSSVKFDRVWDISVDDVGDLGVSNDTPSEINTLERINDLDLVESKLSDLKTGQFETSL</sequence>
<dbReference type="GO" id="GO:0016342">
    <property type="term" value="C:catenin complex"/>
    <property type="evidence" value="ECO:0007669"/>
    <property type="project" value="TreeGrafter"/>
</dbReference>
<dbReference type="FunCoup" id="A0A212EHE1">
    <property type="interactions" value="38"/>
</dbReference>
<evidence type="ECO:0000313" key="3">
    <source>
        <dbReference type="EMBL" id="OWR40907.1"/>
    </source>
</evidence>
<dbReference type="PANTHER" id="PTHR18914">
    <property type="entry name" value="ALPHA CATENIN"/>
    <property type="match status" value="1"/>
</dbReference>
<dbReference type="AlphaFoldDB" id="A0A212EHE1"/>
<dbReference type="GO" id="GO:0007349">
    <property type="term" value="P:cellularization"/>
    <property type="evidence" value="ECO:0007669"/>
    <property type="project" value="InterPro"/>
</dbReference>
<reference evidence="3 4" key="1">
    <citation type="journal article" date="2011" name="Cell">
        <title>The monarch butterfly genome yields insights into long-distance migration.</title>
        <authorList>
            <person name="Zhan S."/>
            <person name="Merlin C."/>
            <person name="Boore J.L."/>
            <person name="Reppert S.M."/>
        </authorList>
    </citation>
    <scope>NUCLEOTIDE SEQUENCE [LARGE SCALE GENOMIC DNA]</scope>
    <source>
        <strain evidence="3">F-2</strain>
    </source>
</reference>
<dbReference type="GO" id="GO:0008013">
    <property type="term" value="F:beta-catenin binding"/>
    <property type="evidence" value="ECO:0007669"/>
    <property type="project" value="TreeGrafter"/>
</dbReference>
<accession>A0A212EHE1</accession>
<dbReference type="GO" id="GO:0098609">
    <property type="term" value="P:cell-cell adhesion"/>
    <property type="evidence" value="ECO:0007669"/>
    <property type="project" value="TreeGrafter"/>
</dbReference>
<dbReference type="KEGG" id="dpl:KGM_216045"/>
<keyword evidence="2" id="KW-0963">Cytoplasm</keyword>
<protein>
    <submittedName>
        <fullName evidence="3">Uncharacterized protein</fullName>
    </submittedName>
</protein>
<dbReference type="EMBL" id="AGBW02014900">
    <property type="protein sequence ID" value="OWR40907.1"/>
    <property type="molecule type" value="Genomic_DNA"/>
</dbReference>
<dbReference type="InterPro" id="IPR008837">
    <property type="entry name" value="Serendipity_A"/>
</dbReference>
<dbReference type="GO" id="GO:0051015">
    <property type="term" value="F:actin filament binding"/>
    <property type="evidence" value="ECO:0007669"/>
    <property type="project" value="TreeGrafter"/>
</dbReference>
<dbReference type="PANTHER" id="PTHR18914:SF33">
    <property type="entry name" value="RE47911P-RELATED"/>
    <property type="match status" value="1"/>
</dbReference>
<comment type="subcellular location">
    <subcellularLocation>
        <location evidence="1">Cytoplasm</location>
    </subcellularLocation>
</comment>
<dbReference type="Proteomes" id="UP000007151">
    <property type="component" value="Unassembled WGS sequence"/>
</dbReference>
<dbReference type="Pfam" id="PF05482">
    <property type="entry name" value="Serendipity_A"/>
    <property type="match status" value="1"/>
</dbReference>
<keyword evidence="4" id="KW-1185">Reference proteome</keyword>
<dbReference type="GO" id="GO:0016477">
    <property type="term" value="P:cell migration"/>
    <property type="evidence" value="ECO:0007669"/>
    <property type="project" value="TreeGrafter"/>
</dbReference>
<proteinExistence type="predicted"/>
<evidence type="ECO:0000256" key="2">
    <source>
        <dbReference type="ARBA" id="ARBA00022490"/>
    </source>
</evidence>
<name>A0A212EHE1_DANPL</name>
<organism evidence="3 4">
    <name type="scientific">Danaus plexippus plexippus</name>
    <dbReference type="NCBI Taxonomy" id="278856"/>
    <lineage>
        <taxon>Eukaryota</taxon>
        <taxon>Metazoa</taxon>
        <taxon>Ecdysozoa</taxon>
        <taxon>Arthropoda</taxon>
        <taxon>Hexapoda</taxon>
        <taxon>Insecta</taxon>
        <taxon>Pterygota</taxon>
        <taxon>Neoptera</taxon>
        <taxon>Endopterygota</taxon>
        <taxon>Lepidoptera</taxon>
        <taxon>Glossata</taxon>
        <taxon>Ditrysia</taxon>
        <taxon>Papilionoidea</taxon>
        <taxon>Nymphalidae</taxon>
        <taxon>Danainae</taxon>
        <taxon>Danaini</taxon>
        <taxon>Danaina</taxon>
        <taxon>Danaus</taxon>
        <taxon>Danaus</taxon>
    </lineage>
</organism>